<dbReference type="RefSeq" id="WP_103115490.1">
    <property type="nucleotide sequence ID" value="NZ_PPFX01000019.1"/>
</dbReference>
<dbReference type="NCBIfam" id="TIGR02605">
    <property type="entry name" value="CxxC_CxxC_SSSS"/>
    <property type="match status" value="1"/>
</dbReference>
<dbReference type="Proteomes" id="UP000236340">
    <property type="component" value="Unassembled WGS sequence"/>
</dbReference>
<protein>
    <submittedName>
        <fullName evidence="2">Zinc ribbon domain-containing protein</fullName>
    </submittedName>
</protein>
<sequence length="68" mass="6812">MPIYEFHCAACDRTFEKLSHSDVTEHPCPDCGATAAKAISIPAKGQVGAAATGAPPCAAGCGKSSGFT</sequence>
<dbReference type="OrthoDB" id="9813321at2"/>
<reference evidence="2 3" key="1">
    <citation type="journal article" date="2018" name="Genome Announc.">
        <title>Genome Sequence of Geothermobacter sp. HR-1 Iron Reducer from the Loihi Seamount.</title>
        <authorList>
            <person name="Smith H."/>
            <person name="Abuyen K."/>
            <person name="Tremblay J."/>
            <person name="Savalia P."/>
            <person name="Perez-Rodriguez I."/>
            <person name="Emerson D."/>
            <person name="Tully B."/>
            <person name="Amend J."/>
        </authorList>
    </citation>
    <scope>NUCLEOTIDE SEQUENCE [LARGE SCALE GENOMIC DNA]</scope>
    <source>
        <strain evidence="2 3">HR-1</strain>
    </source>
</reference>
<gene>
    <name evidence="2" type="ORF">C2E25_09370</name>
</gene>
<organism evidence="2 3">
    <name type="scientific">Geothermobacter hydrogeniphilus</name>
    <dbReference type="NCBI Taxonomy" id="1969733"/>
    <lineage>
        <taxon>Bacteria</taxon>
        <taxon>Pseudomonadati</taxon>
        <taxon>Thermodesulfobacteriota</taxon>
        <taxon>Desulfuromonadia</taxon>
        <taxon>Desulfuromonadales</taxon>
        <taxon>Geothermobacteraceae</taxon>
        <taxon>Geothermobacter</taxon>
    </lineage>
</organism>
<dbReference type="SMART" id="SM00834">
    <property type="entry name" value="CxxC_CXXC_SSSS"/>
    <property type="match status" value="1"/>
</dbReference>
<accession>A0A2K2H9T8</accession>
<dbReference type="Pfam" id="PF09723">
    <property type="entry name" value="Zn_ribbon_8"/>
    <property type="match status" value="1"/>
</dbReference>
<dbReference type="EMBL" id="PPFX01000019">
    <property type="protein sequence ID" value="PNU19989.1"/>
    <property type="molecule type" value="Genomic_DNA"/>
</dbReference>
<name>A0A2K2H9T8_9BACT</name>
<comment type="caution">
    <text evidence="2">The sequence shown here is derived from an EMBL/GenBank/DDBJ whole genome shotgun (WGS) entry which is preliminary data.</text>
</comment>
<evidence type="ECO:0000313" key="2">
    <source>
        <dbReference type="EMBL" id="PNU19989.1"/>
    </source>
</evidence>
<dbReference type="InterPro" id="IPR013429">
    <property type="entry name" value="Regulatory_FmdB_Zinc_ribbon"/>
</dbReference>
<evidence type="ECO:0000259" key="1">
    <source>
        <dbReference type="SMART" id="SM00834"/>
    </source>
</evidence>
<proteinExistence type="predicted"/>
<evidence type="ECO:0000313" key="3">
    <source>
        <dbReference type="Proteomes" id="UP000236340"/>
    </source>
</evidence>
<feature type="domain" description="Putative regulatory protein FmdB zinc ribbon" evidence="1">
    <location>
        <begin position="1"/>
        <end position="40"/>
    </location>
</feature>
<dbReference type="AlphaFoldDB" id="A0A2K2H9T8"/>